<protein>
    <submittedName>
        <fullName evidence="1">Uncharacterized protein</fullName>
    </submittedName>
</protein>
<proteinExistence type="predicted"/>
<name>A0ABQ5FSP5_9ASTR</name>
<reference evidence="1" key="2">
    <citation type="submission" date="2022-01" db="EMBL/GenBank/DDBJ databases">
        <authorList>
            <person name="Yamashiro T."/>
            <person name="Shiraishi A."/>
            <person name="Satake H."/>
            <person name="Nakayama K."/>
        </authorList>
    </citation>
    <scope>NUCLEOTIDE SEQUENCE</scope>
</reference>
<comment type="caution">
    <text evidence="1">The sequence shown here is derived from an EMBL/GenBank/DDBJ whole genome shotgun (WGS) entry which is preliminary data.</text>
</comment>
<sequence length="161" mass="17286">MDLLCLEGPLDDALGISNLQPDVEQLTLPIHRPEDQVVLSETSLTFALSVAHSRVEKIRENVAAHRSALIDVWVSLVDPLSVKNLTGAASTSGRVPTVVVAMTALSTTFASASSVPPITTDDYDIVNVDGQEDVRGDVASFPTVEFEKEELDTTLKRDSPS</sequence>
<keyword evidence="2" id="KW-1185">Reference proteome</keyword>
<organism evidence="1 2">
    <name type="scientific">Tanacetum coccineum</name>
    <dbReference type="NCBI Taxonomy" id="301880"/>
    <lineage>
        <taxon>Eukaryota</taxon>
        <taxon>Viridiplantae</taxon>
        <taxon>Streptophyta</taxon>
        <taxon>Embryophyta</taxon>
        <taxon>Tracheophyta</taxon>
        <taxon>Spermatophyta</taxon>
        <taxon>Magnoliopsida</taxon>
        <taxon>eudicotyledons</taxon>
        <taxon>Gunneridae</taxon>
        <taxon>Pentapetalae</taxon>
        <taxon>asterids</taxon>
        <taxon>campanulids</taxon>
        <taxon>Asterales</taxon>
        <taxon>Asteraceae</taxon>
        <taxon>Asteroideae</taxon>
        <taxon>Anthemideae</taxon>
        <taxon>Anthemidinae</taxon>
        <taxon>Tanacetum</taxon>
    </lineage>
</organism>
<dbReference type="Proteomes" id="UP001151760">
    <property type="component" value="Unassembled WGS sequence"/>
</dbReference>
<reference evidence="1" key="1">
    <citation type="journal article" date="2022" name="Int. J. Mol. Sci.">
        <title>Draft Genome of Tanacetum Coccineum: Genomic Comparison of Closely Related Tanacetum-Family Plants.</title>
        <authorList>
            <person name="Yamashiro T."/>
            <person name="Shiraishi A."/>
            <person name="Nakayama K."/>
            <person name="Satake H."/>
        </authorList>
    </citation>
    <scope>NUCLEOTIDE SEQUENCE</scope>
</reference>
<evidence type="ECO:0000313" key="1">
    <source>
        <dbReference type="EMBL" id="GJT65898.1"/>
    </source>
</evidence>
<gene>
    <name evidence="1" type="ORF">Tco_1017378</name>
</gene>
<dbReference type="EMBL" id="BQNB010017668">
    <property type="protein sequence ID" value="GJT65898.1"/>
    <property type="molecule type" value="Genomic_DNA"/>
</dbReference>
<accession>A0ABQ5FSP5</accession>
<evidence type="ECO:0000313" key="2">
    <source>
        <dbReference type="Proteomes" id="UP001151760"/>
    </source>
</evidence>